<dbReference type="Proteomes" id="UP000326939">
    <property type="component" value="Chromosome 15"/>
</dbReference>
<feature type="domain" description="HSF-type DNA-binding" evidence="12">
    <location>
        <begin position="74"/>
        <end position="98"/>
    </location>
</feature>
<sequence length="333" mass="36760">MEPPLPVEENSGETPTTPLAAAAGGETSRSLPTPFLTKTYKIVDDHTLDDVISWNEDGSSFIVWDPTLFSRDLLPKFFKHSNFSSFVRQLNTYGFKKVVADRWEFSNECFRKGKKNLLCDIQRRKLVATVTQLVAEPAAVKVIKTSSNSSSDEQVVISTRSSTLGLSVELLDENERLRKENVQLKGELTEMKSLCGNIFSLVSNFENLREEEMKELDLLPMKEDGGAGARIFGVEVGVKRGREVSGDVEDGMQLRLQQPGGGVKIEVNGSSRNGDIHAFPPENMESSGVDDSLRAVMNYTVLLVVIKIARGGVVRAYVAARVCIDLGWLQSTI</sequence>
<keyword evidence="6" id="KW-0238">DNA-binding</keyword>
<accession>A0A5N5K777</accession>
<protein>
    <recommendedName>
        <fullName evidence="12">HSF-type DNA-binding domain-containing protein</fullName>
    </recommendedName>
</protein>
<dbReference type="PANTHER" id="PTHR10015:SF333">
    <property type="entry name" value="HEAT STRESS TRANSCRIPTION FACTOR B-2A"/>
    <property type="match status" value="1"/>
</dbReference>
<dbReference type="Gene3D" id="1.10.10.10">
    <property type="entry name" value="Winged helix-like DNA-binding domain superfamily/Winged helix DNA-binding domain"/>
    <property type="match status" value="1"/>
</dbReference>
<keyword evidence="3" id="KW-0597">Phosphoprotein</keyword>
<keyword evidence="10" id="KW-0175">Coiled coil</keyword>
<proteinExistence type="inferred from homology"/>
<comment type="similarity">
    <text evidence="9">Belongs to the HSF family.</text>
</comment>
<dbReference type="SMART" id="SM00415">
    <property type="entry name" value="HSF"/>
    <property type="match status" value="1"/>
</dbReference>
<keyword evidence="5" id="KW-0346">Stress response</keyword>
<evidence type="ECO:0000256" key="5">
    <source>
        <dbReference type="ARBA" id="ARBA00023016"/>
    </source>
</evidence>
<evidence type="ECO:0000256" key="11">
    <source>
        <dbReference type="SAM" id="MobiDB-lite"/>
    </source>
</evidence>
<feature type="coiled-coil region" evidence="10">
    <location>
        <begin position="167"/>
        <end position="194"/>
    </location>
</feature>
<dbReference type="GO" id="GO:0006357">
    <property type="term" value="P:regulation of transcription by RNA polymerase II"/>
    <property type="evidence" value="ECO:0007669"/>
    <property type="project" value="TreeGrafter"/>
</dbReference>
<keyword evidence="14" id="KW-1185">Reference proteome</keyword>
<dbReference type="GO" id="GO:0000978">
    <property type="term" value="F:RNA polymerase II cis-regulatory region sequence-specific DNA binding"/>
    <property type="evidence" value="ECO:0007669"/>
    <property type="project" value="TreeGrafter"/>
</dbReference>
<dbReference type="AlphaFoldDB" id="A0A5N5K777"/>
<dbReference type="GO" id="GO:0005634">
    <property type="term" value="C:nucleus"/>
    <property type="evidence" value="ECO:0007669"/>
    <property type="project" value="UniProtKB-SubCell"/>
</dbReference>
<dbReference type="GO" id="GO:0003700">
    <property type="term" value="F:DNA-binding transcription factor activity"/>
    <property type="evidence" value="ECO:0007669"/>
    <property type="project" value="InterPro"/>
</dbReference>
<evidence type="ECO:0000313" key="14">
    <source>
        <dbReference type="Proteomes" id="UP000326939"/>
    </source>
</evidence>
<evidence type="ECO:0000256" key="7">
    <source>
        <dbReference type="ARBA" id="ARBA00023163"/>
    </source>
</evidence>
<keyword evidence="8" id="KW-0539">Nucleus</keyword>
<gene>
    <name evidence="13" type="ORF">DKX38_023204</name>
</gene>
<name>A0A5N5K777_9ROSI</name>
<dbReference type="InterPro" id="IPR036390">
    <property type="entry name" value="WH_DNA-bd_sf"/>
</dbReference>
<evidence type="ECO:0000256" key="10">
    <source>
        <dbReference type="SAM" id="Coils"/>
    </source>
</evidence>
<evidence type="ECO:0000313" key="13">
    <source>
        <dbReference type="EMBL" id="KAB5525455.1"/>
    </source>
</evidence>
<keyword evidence="4" id="KW-0805">Transcription regulation</keyword>
<evidence type="ECO:0000256" key="2">
    <source>
        <dbReference type="ARBA" id="ARBA00011233"/>
    </source>
</evidence>
<comment type="subcellular location">
    <subcellularLocation>
        <location evidence="1">Nucleus</location>
    </subcellularLocation>
</comment>
<dbReference type="InterPro" id="IPR000232">
    <property type="entry name" value="HSF_DNA-bd"/>
</dbReference>
<dbReference type="InterPro" id="IPR036388">
    <property type="entry name" value="WH-like_DNA-bd_sf"/>
</dbReference>
<comment type="subunit">
    <text evidence="2">Homotrimer.</text>
</comment>
<dbReference type="PROSITE" id="PS00434">
    <property type="entry name" value="HSF_DOMAIN"/>
    <property type="match status" value="1"/>
</dbReference>
<evidence type="ECO:0000256" key="4">
    <source>
        <dbReference type="ARBA" id="ARBA00023015"/>
    </source>
</evidence>
<dbReference type="FunFam" id="1.10.10.10:FF:000037">
    <property type="entry name" value="Heat stress transcription factor B-4"/>
    <property type="match status" value="1"/>
</dbReference>
<evidence type="ECO:0000256" key="8">
    <source>
        <dbReference type="ARBA" id="ARBA00023242"/>
    </source>
</evidence>
<dbReference type="PANTHER" id="PTHR10015">
    <property type="entry name" value="HEAT SHOCK TRANSCRIPTION FACTOR"/>
    <property type="match status" value="1"/>
</dbReference>
<dbReference type="SUPFAM" id="SSF46785">
    <property type="entry name" value="Winged helix' DNA-binding domain"/>
    <property type="match status" value="1"/>
</dbReference>
<evidence type="ECO:0000259" key="12">
    <source>
        <dbReference type="PROSITE" id="PS00434"/>
    </source>
</evidence>
<feature type="compositionally biased region" description="Low complexity" evidence="11">
    <location>
        <begin position="12"/>
        <end position="27"/>
    </location>
</feature>
<dbReference type="PRINTS" id="PR00056">
    <property type="entry name" value="HSFDOMAIN"/>
</dbReference>
<feature type="region of interest" description="Disordered" evidence="11">
    <location>
        <begin position="1"/>
        <end position="29"/>
    </location>
</feature>
<evidence type="ECO:0000256" key="1">
    <source>
        <dbReference type="ARBA" id="ARBA00004123"/>
    </source>
</evidence>
<evidence type="ECO:0000256" key="9">
    <source>
        <dbReference type="RuleBase" id="RU004020"/>
    </source>
</evidence>
<evidence type="ECO:0000256" key="3">
    <source>
        <dbReference type="ARBA" id="ARBA00022553"/>
    </source>
</evidence>
<dbReference type="EMBL" id="VDCV01000015">
    <property type="protein sequence ID" value="KAB5525455.1"/>
    <property type="molecule type" value="Genomic_DNA"/>
</dbReference>
<organism evidence="13 14">
    <name type="scientific">Salix brachista</name>
    <dbReference type="NCBI Taxonomy" id="2182728"/>
    <lineage>
        <taxon>Eukaryota</taxon>
        <taxon>Viridiplantae</taxon>
        <taxon>Streptophyta</taxon>
        <taxon>Embryophyta</taxon>
        <taxon>Tracheophyta</taxon>
        <taxon>Spermatophyta</taxon>
        <taxon>Magnoliopsida</taxon>
        <taxon>eudicotyledons</taxon>
        <taxon>Gunneridae</taxon>
        <taxon>Pentapetalae</taxon>
        <taxon>rosids</taxon>
        <taxon>fabids</taxon>
        <taxon>Malpighiales</taxon>
        <taxon>Salicaceae</taxon>
        <taxon>Saliceae</taxon>
        <taxon>Salix</taxon>
    </lineage>
</organism>
<evidence type="ECO:0000256" key="6">
    <source>
        <dbReference type="ARBA" id="ARBA00023125"/>
    </source>
</evidence>
<keyword evidence="7" id="KW-0804">Transcription</keyword>
<comment type="caution">
    <text evidence="13">The sequence shown here is derived from an EMBL/GenBank/DDBJ whole genome shotgun (WGS) entry which is preliminary data.</text>
</comment>
<dbReference type="Pfam" id="PF00447">
    <property type="entry name" value="HSF_DNA-bind"/>
    <property type="match status" value="1"/>
</dbReference>
<reference evidence="14" key="1">
    <citation type="journal article" date="2019" name="Gigascience">
        <title>De novo genome assembly of the endangered Acer yangbiense, a plant species with extremely small populations endemic to Yunnan Province, China.</title>
        <authorList>
            <person name="Yang J."/>
            <person name="Wariss H.M."/>
            <person name="Tao L."/>
            <person name="Zhang R."/>
            <person name="Yun Q."/>
            <person name="Hollingsworth P."/>
            <person name="Dao Z."/>
            <person name="Luo G."/>
            <person name="Guo H."/>
            <person name="Ma Y."/>
            <person name="Sun W."/>
        </authorList>
    </citation>
    <scope>NUCLEOTIDE SEQUENCE [LARGE SCALE GENOMIC DNA]</scope>
    <source>
        <strain evidence="14">cv. br00</strain>
    </source>
</reference>